<feature type="binding site" evidence="6">
    <location>
        <position position="98"/>
    </location>
    <ligand>
        <name>Mg(2+)</name>
        <dbReference type="ChEBI" id="CHEBI:18420"/>
    </ligand>
</feature>
<dbReference type="EMBL" id="JAHKNI010000001">
    <property type="protein sequence ID" value="MBU3060825.1"/>
    <property type="molecule type" value="Genomic_DNA"/>
</dbReference>
<keyword evidence="4 6" id="KW-0378">Hydrolase</keyword>
<feature type="domain" description="PIN" evidence="7">
    <location>
        <begin position="4"/>
        <end position="124"/>
    </location>
</feature>
<organism evidence="8 9">
    <name type="scientific">Nocardia albiluteola</name>
    <dbReference type="NCBI Taxonomy" id="2842303"/>
    <lineage>
        <taxon>Bacteria</taxon>
        <taxon>Bacillati</taxon>
        <taxon>Actinomycetota</taxon>
        <taxon>Actinomycetes</taxon>
        <taxon>Mycobacteriales</taxon>
        <taxon>Nocardiaceae</taxon>
        <taxon>Nocardia</taxon>
    </lineage>
</organism>
<feature type="binding site" evidence="6">
    <location>
        <position position="7"/>
    </location>
    <ligand>
        <name>Mg(2+)</name>
        <dbReference type="ChEBI" id="CHEBI:18420"/>
    </ligand>
</feature>
<comment type="function">
    <text evidence="6">Toxic component of a toxin-antitoxin (TA) system. An RNase.</text>
</comment>
<dbReference type="InterPro" id="IPR029060">
    <property type="entry name" value="PIN-like_dom_sf"/>
</dbReference>
<evidence type="ECO:0000256" key="2">
    <source>
        <dbReference type="ARBA" id="ARBA00022722"/>
    </source>
</evidence>
<evidence type="ECO:0000313" key="8">
    <source>
        <dbReference type="EMBL" id="MBU3060825.1"/>
    </source>
</evidence>
<reference evidence="8 9" key="1">
    <citation type="submission" date="2021-06" db="EMBL/GenBank/DDBJ databases">
        <title>Actinomycetes sequencing.</title>
        <authorList>
            <person name="Shan Q."/>
        </authorList>
    </citation>
    <scope>NUCLEOTIDE SEQUENCE [LARGE SCALE GENOMIC DNA]</scope>
    <source>
        <strain evidence="8 9">NEAU-G5</strain>
    </source>
</reference>
<dbReference type="SUPFAM" id="SSF88723">
    <property type="entry name" value="PIN domain-like"/>
    <property type="match status" value="1"/>
</dbReference>
<evidence type="ECO:0000256" key="5">
    <source>
        <dbReference type="ARBA" id="ARBA00022842"/>
    </source>
</evidence>
<dbReference type="PANTHER" id="PTHR35901:SF1">
    <property type="entry name" value="EXONUCLEASE VAPC9"/>
    <property type="match status" value="1"/>
</dbReference>
<dbReference type="EC" id="3.1.-.-" evidence="6"/>
<protein>
    <recommendedName>
        <fullName evidence="6">Ribonuclease VapC</fullName>
        <shortName evidence="6">RNase VapC</shortName>
        <ecNumber evidence="6">3.1.-.-</ecNumber>
    </recommendedName>
    <alternativeName>
        <fullName evidence="6">Toxin VapC</fullName>
    </alternativeName>
</protein>
<dbReference type="Gene3D" id="3.40.50.1010">
    <property type="entry name" value="5'-nuclease"/>
    <property type="match status" value="1"/>
</dbReference>
<sequence>MRLIVADANVFVRALTGPVDERQAEACRAELRSADALLVPTHTPLEVMHVLNREALRSAITQRVAEAAYGAFRQLDIRTYEPPSTMVWAWRHNVNPYDGAYLAVALEHEACVVTGDAKLARACKMLAIPDLDLHLIG</sequence>
<comment type="similarity">
    <text evidence="6">Belongs to the PINc/VapC protein family.</text>
</comment>
<dbReference type="PANTHER" id="PTHR35901">
    <property type="entry name" value="RIBONUCLEASE VAPC3"/>
    <property type="match status" value="1"/>
</dbReference>
<evidence type="ECO:0000256" key="3">
    <source>
        <dbReference type="ARBA" id="ARBA00022723"/>
    </source>
</evidence>
<keyword evidence="3 6" id="KW-0479">Metal-binding</keyword>
<comment type="caution">
    <text evidence="8">The sequence shown here is derived from an EMBL/GenBank/DDBJ whole genome shotgun (WGS) entry which is preliminary data.</text>
</comment>
<keyword evidence="6" id="KW-0800">Toxin</keyword>
<keyword evidence="5 6" id="KW-0460">Magnesium</keyword>
<keyword evidence="9" id="KW-1185">Reference proteome</keyword>
<accession>A0ABS6ATB7</accession>
<name>A0ABS6ATB7_9NOCA</name>
<evidence type="ECO:0000259" key="7">
    <source>
        <dbReference type="Pfam" id="PF01850"/>
    </source>
</evidence>
<dbReference type="InterPro" id="IPR002716">
    <property type="entry name" value="PIN_dom"/>
</dbReference>
<dbReference type="InterPro" id="IPR044153">
    <property type="entry name" value="PIN_Pae0151-like"/>
</dbReference>
<evidence type="ECO:0000256" key="1">
    <source>
        <dbReference type="ARBA" id="ARBA00022649"/>
    </source>
</evidence>
<evidence type="ECO:0000256" key="4">
    <source>
        <dbReference type="ARBA" id="ARBA00022801"/>
    </source>
</evidence>
<dbReference type="CDD" id="cd09873">
    <property type="entry name" value="PIN_Pae0151-like"/>
    <property type="match status" value="1"/>
</dbReference>
<dbReference type="RefSeq" id="WP_215915620.1">
    <property type="nucleotide sequence ID" value="NZ_JAHKNI010000001.1"/>
</dbReference>
<dbReference type="HAMAP" id="MF_00265">
    <property type="entry name" value="VapC_Nob1"/>
    <property type="match status" value="1"/>
</dbReference>
<evidence type="ECO:0000313" key="9">
    <source>
        <dbReference type="Proteomes" id="UP000733379"/>
    </source>
</evidence>
<keyword evidence="2 6" id="KW-0540">Nuclease</keyword>
<gene>
    <name evidence="6" type="primary">vapC</name>
    <name evidence="8" type="ORF">KO481_04705</name>
</gene>
<dbReference type="Pfam" id="PF01850">
    <property type="entry name" value="PIN"/>
    <property type="match status" value="1"/>
</dbReference>
<evidence type="ECO:0000256" key="6">
    <source>
        <dbReference type="HAMAP-Rule" id="MF_00265"/>
    </source>
</evidence>
<comment type="cofactor">
    <cofactor evidence="6">
        <name>Mg(2+)</name>
        <dbReference type="ChEBI" id="CHEBI:18420"/>
    </cofactor>
</comment>
<dbReference type="InterPro" id="IPR022907">
    <property type="entry name" value="VapC_family"/>
</dbReference>
<proteinExistence type="inferred from homology"/>
<dbReference type="InterPro" id="IPR051619">
    <property type="entry name" value="TypeII_TA_RNase_PINc/VapC"/>
</dbReference>
<dbReference type="Proteomes" id="UP000733379">
    <property type="component" value="Unassembled WGS sequence"/>
</dbReference>
<keyword evidence="1 6" id="KW-1277">Toxin-antitoxin system</keyword>